<keyword evidence="2" id="KW-0689">Ribosomal protein</keyword>
<dbReference type="SUPFAM" id="SSF52161">
    <property type="entry name" value="Ribosomal protein L13"/>
    <property type="match status" value="1"/>
</dbReference>
<dbReference type="EMBL" id="GEDC01013402">
    <property type="protein sequence ID" value="JAS23896.1"/>
    <property type="molecule type" value="Transcribed_RNA"/>
</dbReference>
<reference evidence="6" key="1">
    <citation type="submission" date="2015-12" db="EMBL/GenBank/DDBJ databases">
        <title>De novo transcriptome assembly of four potential Pierce s Disease insect vectors from Arizona vineyards.</title>
        <authorList>
            <person name="Tassone E.E."/>
        </authorList>
    </citation>
    <scope>NUCLEOTIDE SEQUENCE</scope>
</reference>
<dbReference type="InterPro" id="IPR005822">
    <property type="entry name" value="Ribosomal_uL13"/>
</dbReference>
<dbReference type="PANTHER" id="PTHR11545:SF2">
    <property type="entry name" value="LARGE RIBOSOMAL SUBUNIT PROTEIN UL13M"/>
    <property type="match status" value="1"/>
</dbReference>
<proteinExistence type="inferred from homology"/>
<comment type="similarity">
    <text evidence="1">Belongs to the universal ribosomal protein uL13 family.</text>
</comment>
<evidence type="ECO:0000313" key="5">
    <source>
        <dbReference type="EMBL" id="JAS10670.1"/>
    </source>
</evidence>
<dbReference type="InterPro" id="IPR005823">
    <property type="entry name" value="Ribosomal_uL13_bac-type"/>
</dbReference>
<evidence type="ECO:0008006" key="7">
    <source>
        <dbReference type="Google" id="ProtNLM"/>
    </source>
</evidence>
<dbReference type="Gene3D" id="3.90.1180.10">
    <property type="entry name" value="Ribosomal protein L13"/>
    <property type="match status" value="1"/>
</dbReference>
<dbReference type="Pfam" id="PF00572">
    <property type="entry name" value="Ribosomal_L13"/>
    <property type="match status" value="1"/>
</dbReference>
<accession>A0A1B6DE18</accession>
<dbReference type="GO" id="GO:0003735">
    <property type="term" value="F:structural constituent of ribosome"/>
    <property type="evidence" value="ECO:0007669"/>
    <property type="project" value="InterPro"/>
</dbReference>
<evidence type="ECO:0000313" key="6">
    <source>
        <dbReference type="EMBL" id="JAS23896.1"/>
    </source>
</evidence>
<dbReference type="GO" id="GO:0003729">
    <property type="term" value="F:mRNA binding"/>
    <property type="evidence" value="ECO:0007669"/>
    <property type="project" value="TreeGrafter"/>
</dbReference>
<keyword evidence="3" id="KW-0687">Ribonucleoprotein</keyword>
<dbReference type="HAMAP" id="MF_01366">
    <property type="entry name" value="Ribosomal_uL13"/>
    <property type="match status" value="1"/>
</dbReference>
<evidence type="ECO:0000256" key="1">
    <source>
        <dbReference type="ARBA" id="ARBA00006227"/>
    </source>
</evidence>
<sequence>MSAFKRVQQWNTMTRIWHLFDAEWQNPFHSAEVIKKYLQGLTKPIYAPTVDVGDHVVVINTRHVALPGDEWRRRTYFHHTGYPGGASWTWAWELHEKDPTMIMKKAVYHSMKGNLQRRYTMQRLHLFPDKEIPQEILENIGNQIPILRQVPRRLQTYSETEIKEFPKIMDYPKDYVLR</sequence>
<evidence type="ECO:0000256" key="2">
    <source>
        <dbReference type="ARBA" id="ARBA00022980"/>
    </source>
</evidence>
<dbReference type="FunFam" id="3.90.1180.10:FF:000005">
    <property type="entry name" value="39S ribosomal protein L13, mitochondrial"/>
    <property type="match status" value="1"/>
</dbReference>
<dbReference type="PANTHER" id="PTHR11545">
    <property type="entry name" value="RIBOSOMAL PROTEIN L13"/>
    <property type="match status" value="1"/>
</dbReference>
<dbReference type="CDD" id="cd00392">
    <property type="entry name" value="Ribosomal_L13"/>
    <property type="match status" value="1"/>
</dbReference>
<evidence type="ECO:0000313" key="4">
    <source>
        <dbReference type="EMBL" id="JAS06168.1"/>
    </source>
</evidence>
<evidence type="ECO:0000256" key="3">
    <source>
        <dbReference type="ARBA" id="ARBA00023274"/>
    </source>
</evidence>
<dbReference type="EMBL" id="GEDC01026628">
    <property type="protein sequence ID" value="JAS10670.1"/>
    <property type="molecule type" value="Transcribed_RNA"/>
</dbReference>
<dbReference type="PIRSF" id="PIRSF002181">
    <property type="entry name" value="Ribosomal_L13"/>
    <property type="match status" value="1"/>
</dbReference>
<dbReference type="InterPro" id="IPR036899">
    <property type="entry name" value="Ribosomal_uL13_sf"/>
</dbReference>
<organism evidence="6">
    <name type="scientific">Clastoptera arizonana</name>
    <name type="common">Arizona spittle bug</name>
    <dbReference type="NCBI Taxonomy" id="38151"/>
    <lineage>
        <taxon>Eukaryota</taxon>
        <taxon>Metazoa</taxon>
        <taxon>Ecdysozoa</taxon>
        <taxon>Arthropoda</taxon>
        <taxon>Hexapoda</taxon>
        <taxon>Insecta</taxon>
        <taxon>Pterygota</taxon>
        <taxon>Neoptera</taxon>
        <taxon>Paraneoptera</taxon>
        <taxon>Hemiptera</taxon>
        <taxon>Auchenorrhyncha</taxon>
        <taxon>Cercopoidea</taxon>
        <taxon>Clastopteridae</taxon>
        <taxon>Clastoptera</taxon>
    </lineage>
</organism>
<dbReference type="GO" id="GO:0017148">
    <property type="term" value="P:negative regulation of translation"/>
    <property type="evidence" value="ECO:0007669"/>
    <property type="project" value="TreeGrafter"/>
</dbReference>
<dbReference type="GO" id="GO:0005762">
    <property type="term" value="C:mitochondrial large ribosomal subunit"/>
    <property type="evidence" value="ECO:0007669"/>
    <property type="project" value="TreeGrafter"/>
</dbReference>
<name>A0A1B6DE18_9HEMI</name>
<protein>
    <recommendedName>
        <fullName evidence="7">39S ribosomal protein L13, mitochondrial</fullName>
    </recommendedName>
</protein>
<dbReference type="EMBL" id="GEDC01031130">
    <property type="protein sequence ID" value="JAS06168.1"/>
    <property type="molecule type" value="Transcribed_RNA"/>
</dbReference>
<gene>
    <name evidence="4" type="ORF">g.28905</name>
    <name evidence="6" type="ORF">g.28906</name>
    <name evidence="5" type="ORF">g.28907</name>
</gene>
<dbReference type="AlphaFoldDB" id="A0A1B6DE18"/>
<dbReference type="GO" id="GO:0006412">
    <property type="term" value="P:translation"/>
    <property type="evidence" value="ECO:0007669"/>
    <property type="project" value="InterPro"/>
</dbReference>